<keyword evidence="3" id="KW-1185">Reference proteome</keyword>
<name>A0A9P9RE05_FUSSL</name>
<evidence type="ECO:0000313" key="2">
    <source>
        <dbReference type="EMBL" id="KAH7275063.1"/>
    </source>
</evidence>
<evidence type="ECO:0000256" key="1">
    <source>
        <dbReference type="SAM" id="MobiDB-lite"/>
    </source>
</evidence>
<accession>A0A9P9RE05</accession>
<organism evidence="2 3">
    <name type="scientific">Fusarium solani</name>
    <name type="common">Filamentous fungus</name>
    <dbReference type="NCBI Taxonomy" id="169388"/>
    <lineage>
        <taxon>Eukaryota</taxon>
        <taxon>Fungi</taxon>
        <taxon>Dikarya</taxon>
        <taxon>Ascomycota</taxon>
        <taxon>Pezizomycotina</taxon>
        <taxon>Sordariomycetes</taxon>
        <taxon>Hypocreomycetidae</taxon>
        <taxon>Hypocreales</taxon>
        <taxon>Nectriaceae</taxon>
        <taxon>Fusarium</taxon>
        <taxon>Fusarium solani species complex</taxon>
    </lineage>
</organism>
<feature type="region of interest" description="Disordered" evidence="1">
    <location>
        <begin position="1"/>
        <end position="34"/>
    </location>
</feature>
<dbReference type="Proteomes" id="UP000736672">
    <property type="component" value="Unassembled WGS sequence"/>
</dbReference>
<reference evidence="2" key="1">
    <citation type="journal article" date="2021" name="Nat. Commun.">
        <title>Genetic determinants of endophytism in the Arabidopsis root mycobiome.</title>
        <authorList>
            <person name="Mesny F."/>
            <person name="Miyauchi S."/>
            <person name="Thiergart T."/>
            <person name="Pickel B."/>
            <person name="Atanasova L."/>
            <person name="Karlsson M."/>
            <person name="Huettel B."/>
            <person name="Barry K.W."/>
            <person name="Haridas S."/>
            <person name="Chen C."/>
            <person name="Bauer D."/>
            <person name="Andreopoulos W."/>
            <person name="Pangilinan J."/>
            <person name="LaButti K."/>
            <person name="Riley R."/>
            <person name="Lipzen A."/>
            <person name="Clum A."/>
            <person name="Drula E."/>
            <person name="Henrissat B."/>
            <person name="Kohler A."/>
            <person name="Grigoriev I.V."/>
            <person name="Martin F.M."/>
            <person name="Hacquard S."/>
        </authorList>
    </citation>
    <scope>NUCLEOTIDE SEQUENCE</scope>
    <source>
        <strain evidence="2">FSSC 5 MPI-SDFR-AT-0091</strain>
    </source>
</reference>
<proteinExistence type="predicted"/>
<dbReference type="EMBL" id="JAGTJS010000001">
    <property type="protein sequence ID" value="KAH7275063.1"/>
    <property type="molecule type" value="Genomic_DNA"/>
</dbReference>
<comment type="caution">
    <text evidence="2">The sequence shown here is derived from an EMBL/GenBank/DDBJ whole genome shotgun (WGS) entry which is preliminary data.</text>
</comment>
<gene>
    <name evidence="2" type="ORF">B0J15DRAFT_3249</name>
</gene>
<evidence type="ECO:0000313" key="3">
    <source>
        <dbReference type="Proteomes" id="UP000736672"/>
    </source>
</evidence>
<sequence length="287" mass="31550">MDAGAGASARGKKKVRSERLGRPGKNWVKETRRGPNIGKELSERESRVGRLVTAAFDLSCNGQGWGGRRDQSGFVFVLLCKNTREGEEHGNRNRSRNRVGGRGSEIWIMRSRQRECARDEPKRKRGRPETQMVGRARQVRNLSGQQKLGIVRYSWLLDPLLLFSLLLACLAHPNLSASVTMRPDTFQESTDLLFGGVTFPVQSSPLTGRASPGRTRPAGGYEKPKVCRVTRAPSIGRVSRRISMRAHGLAVLPLCVFPRIQATGLDLASGFVAPGRRGALGAIERLG</sequence>
<dbReference type="AlphaFoldDB" id="A0A9P9RE05"/>
<protein>
    <submittedName>
        <fullName evidence="2">Uncharacterized protein</fullName>
    </submittedName>
</protein>
<feature type="compositionally biased region" description="Basic and acidic residues" evidence="1">
    <location>
        <begin position="17"/>
        <end position="33"/>
    </location>
</feature>